<dbReference type="EMBL" id="PGCI01000192">
    <property type="protein sequence ID" value="PLW34716.1"/>
    <property type="molecule type" value="Genomic_DNA"/>
</dbReference>
<proteinExistence type="predicted"/>
<accession>A0A2N5UAF9</accession>
<sequence>MAKPYYSQNCPVSPTTPRPLHAPQPGSPDPKPDPDQPRTAQARCNLDWRSVCYPFSRIGITPATWPDRSYCFELAREPEEFPYANLPFSSNRVISTPQPPPSPAIPNNSQFHPRAPIAISKAPRVPHSTSPPFLTFAPVVTTLRPLNFPKSLNSW</sequence>
<protein>
    <submittedName>
        <fullName evidence="2">Uncharacterized protein</fullName>
    </submittedName>
</protein>
<comment type="caution">
    <text evidence="2">The sequence shown here is derived from an EMBL/GenBank/DDBJ whole genome shotgun (WGS) entry which is preliminary data.</text>
</comment>
<feature type="compositionally biased region" description="Polar residues" evidence="1">
    <location>
        <begin position="1"/>
        <end position="13"/>
    </location>
</feature>
<evidence type="ECO:0000256" key="1">
    <source>
        <dbReference type="SAM" id="MobiDB-lite"/>
    </source>
</evidence>
<dbReference type="AlphaFoldDB" id="A0A2N5UAF9"/>
<feature type="compositionally biased region" description="Pro residues" evidence="1">
    <location>
        <begin position="14"/>
        <end position="29"/>
    </location>
</feature>
<organism evidence="2 3">
    <name type="scientific">Puccinia coronata f. sp. avenae</name>
    <dbReference type="NCBI Taxonomy" id="200324"/>
    <lineage>
        <taxon>Eukaryota</taxon>
        <taxon>Fungi</taxon>
        <taxon>Dikarya</taxon>
        <taxon>Basidiomycota</taxon>
        <taxon>Pucciniomycotina</taxon>
        <taxon>Pucciniomycetes</taxon>
        <taxon>Pucciniales</taxon>
        <taxon>Pucciniaceae</taxon>
        <taxon>Puccinia</taxon>
    </lineage>
</organism>
<name>A0A2N5UAF9_9BASI</name>
<gene>
    <name evidence="2" type="ORF">PCASD_19473</name>
</gene>
<dbReference type="Proteomes" id="UP000235392">
    <property type="component" value="Unassembled WGS sequence"/>
</dbReference>
<evidence type="ECO:0000313" key="2">
    <source>
        <dbReference type="EMBL" id="PLW34716.1"/>
    </source>
</evidence>
<reference evidence="2 3" key="1">
    <citation type="submission" date="2017-11" db="EMBL/GenBank/DDBJ databases">
        <title>De novo assembly and phasing of dikaryotic genomes from two isolates of Puccinia coronata f. sp. avenae, the causal agent of oat crown rust.</title>
        <authorList>
            <person name="Miller M.E."/>
            <person name="Zhang Y."/>
            <person name="Omidvar V."/>
            <person name="Sperschneider J."/>
            <person name="Schwessinger B."/>
            <person name="Raley C."/>
            <person name="Palmer J.M."/>
            <person name="Garnica D."/>
            <person name="Upadhyaya N."/>
            <person name="Rathjen J."/>
            <person name="Taylor J.M."/>
            <person name="Park R.F."/>
            <person name="Dodds P.N."/>
            <person name="Hirsch C.D."/>
            <person name="Kianian S.F."/>
            <person name="Figueroa M."/>
        </authorList>
    </citation>
    <scope>NUCLEOTIDE SEQUENCE [LARGE SCALE GENOMIC DNA]</scope>
    <source>
        <strain evidence="2">12SD80</strain>
    </source>
</reference>
<evidence type="ECO:0000313" key="3">
    <source>
        <dbReference type="Proteomes" id="UP000235392"/>
    </source>
</evidence>
<feature type="region of interest" description="Disordered" evidence="1">
    <location>
        <begin position="1"/>
        <end position="40"/>
    </location>
</feature>